<protein>
    <submittedName>
        <fullName evidence="2">Polymorphic toxin type 43 domain-containing protein</fullName>
    </submittedName>
</protein>
<dbReference type="EMBL" id="JAJKBJ010000024">
    <property type="protein sequence ID" value="MCL9685372.1"/>
    <property type="molecule type" value="Genomic_DNA"/>
</dbReference>
<dbReference type="InterPro" id="IPR029106">
    <property type="entry name" value="Ntox43"/>
</dbReference>
<evidence type="ECO:0000259" key="1">
    <source>
        <dbReference type="Pfam" id="PF15537"/>
    </source>
</evidence>
<gene>
    <name evidence="2" type="ORF">LOX96_14820</name>
</gene>
<proteinExistence type="predicted"/>
<name>A0A9X2IDB8_9GAMM</name>
<evidence type="ECO:0000313" key="2">
    <source>
        <dbReference type="EMBL" id="MCL9685372.1"/>
    </source>
</evidence>
<dbReference type="RefSeq" id="WP_250423651.1">
    <property type="nucleotide sequence ID" value="NZ_JAJKBJ010000024.1"/>
</dbReference>
<feature type="domain" description="Bacterial toxin 43" evidence="1">
    <location>
        <begin position="67"/>
        <end position="142"/>
    </location>
</feature>
<accession>A0A9X2IDB8</accession>
<organism evidence="2 3">
    <name type="scientific">Legionella maioricensis</name>
    <dbReference type="NCBI Taxonomy" id="2896528"/>
    <lineage>
        <taxon>Bacteria</taxon>
        <taxon>Pseudomonadati</taxon>
        <taxon>Pseudomonadota</taxon>
        <taxon>Gammaproteobacteria</taxon>
        <taxon>Legionellales</taxon>
        <taxon>Legionellaceae</taxon>
        <taxon>Legionella</taxon>
    </lineage>
</organism>
<keyword evidence="3" id="KW-1185">Reference proteome</keyword>
<dbReference type="Pfam" id="PF15537">
    <property type="entry name" value="Ntox43"/>
    <property type="match status" value="1"/>
</dbReference>
<dbReference type="AlphaFoldDB" id="A0A9X2IDB8"/>
<dbReference type="Proteomes" id="UP001139721">
    <property type="component" value="Unassembled WGS sequence"/>
</dbReference>
<evidence type="ECO:0000313" key="3">
    <source>
        <dbReference type="Proteomes" id="UP001139721"/>
    </source>
</evidence>
<sequence length="230" mass="25051">MQSKGEILKQVVADTQWGNKKGVTTIILGEACGYPLGLIKSRSCKQPIDFDALCLNSGKDDGNKLGFIDFVFDHKTGFIGVTFSKNLNPFGHDGIANSLQSAGWTGSDPRRAAIVGGRIAFLNGTFVSTEWSGHYGELWNANIIGHFQSVFYWTTKQPIQHIKWKDDAPKEEGAVAVAVAGQDAEKPQARLLVSCGFFCVNNRTTKDGVKANTPLIDELSDVVVSYLPKK</sequence>
<reference evidence="2" key="1">
    <citation type="submission" date="2021-11" db="EMBL/GenBank/DDBJ databases">
        <title>Legionella maioricencis sp. nov., a new species isolated from hot water samples in Mallorca.</title>
        <authorList>
            <person name="Crespi S."/>
            <person name="Drasar V."/>
            <person name="Salva-Serra F."/>
            <person name="Jaen-Luchoro D."/>
            <person name="Pineiro-Iglesias B."/>
            <person name="Aliaga F."/>
            <person name="Fernandez-Juarez V."/>
            <person name="Coll G."/>
            <person name="Moore E.R.B."/>
            <person name="Bennasar-Figueras A."/>
        </authorList>
    </citation>
    <scope>NUCLEOTIDE SEQUENCE</scope>
    <source>
        <strain evidence="2">HCPI-6</strain>
    </source>
</reference>
<comment type="caution">
    <text evidence="2">The sequence shown here is derived from an EMBL/GenBank/DDBJ whole genome shotgun (WGS) entry which is preliminary data.</text>
</comment>